<evidence type="ECO:0000256" key="1">
    <source>
        <dbReference type="SAM" id="Phobius"/>
    </source>
</evidence>
<keyword evidence="1" id="KW-0812">Transmembrane</keyword>
<keyword evidence="1" id="KW-0472">Membrane</keyword>
<dbReference type="Proteomes" id="UP001232148">
    <property type="component" value="Unassembled WGS sequence"/>
</dbReference>
<dbReference type="EMBL" id="MU842860">
    <property type="protein sequence ID" value="KAK2029702.1"/>
    <property type="molecule type" value="Genomic_DNA"/>
</dbReference>
<feature type="transmembrane region" description="Helical" evidence="1">
    <location>
        <begin position="28"/>
        <end position="49"/>
    </location>
</feature>
<keyword evidence="3" id="KW-1185">Reference proteome</keyword>
<keyword evidence="1" id="KW-1133">Transmembrane helix</keyword>
<protein>
    <submittedName>
        <fullName evidence="2">Uncharacterized protein</fullName>
    </submittedName>
</protein>
<dbReference type="AlphaFoldDB" id="A0AAD9HJY9"/>
<gene>
    <name evidence="2" type="ORF">LX32DRAFT_638824</name>
</gene>
<reference evidence="2" key="1">
    <citation type="submission" date="2021-06" db="EMBL/GenBank/DDBJ databases">
        <title>Comparative genomics, transcriptomics and evolutionary studies reveal genomic signatures of adaptation to plant cell wall in hemibiotrophic fungi.</title>
        <authorList>
            <consortium name="DOE Joint Genome Institute"/>
            <person name="Baroncelli R."/>
            <person name="Diaz J.F."/>
            <person name="Benocci T."/>
            <person name="Peng M."/>
            <person name="Battaglia E."/>
            <person name="Haridas S."/>
            <person name="Andreopoulos W."/>
            <person name="Labutti K."/>
            <person name="Pangilinan J."/>
            <person name="Floch G.L."/>
            <person name="Makela M.R."/>
            <person name="Henrissat B."/>
            <person name="Grigoriev I.V."/>
            <person name="Crouch J.A."/>
            <person name="De Vries R.P."/>
            <person name="Sukno S.A."/>
            <person name="Thon M.R."/>
        </authorList>
    </citation>
    <scope>NUCLEOTIDE SEQUENCE</scope>
    <source>
        <strain evidence="2">MAFF235873</strain>
    </source>
</reference>
<comment type="caution">
    <text evidence="2">The sequence shown here is derived from an EMBL/GenBank/DDBJ whole genome shotgun (WGS) entry which is preliminary data.</text>
</comment>
<accession>A0AAD9HJY9</accession>
<evidence type="ECO:0000313" key="3">
    <source>
        <dbReference type="Proteomes" id="UP001232148"/>
    </source>
</evidence>
<evidence type="ECO:0000313" key="2">
    <source>
        <dbReference type="EMBL" id="KAK2029702.1"/>
    </source>
</evidence>
<organism evidence="2 3">
    <name type="scientific">Colletotrichum zoysiae</name>
    <dbReference type="NCBI Taxonomy" id="1216348"/>
    <lineage>
        <taxon>Eukaryota</taxon>
        <taxon>Fungi</taxon>
        <taxon>Dikarya</taxon>
        <taxon>Ascomycota</taxon>
        <taxon>Pezizomycotina</taxon>
        <taxon>Sordariomycetes</taxon>
        <taxon>Hypocreomycetidae</taxon>
        <taxon>Glomerellales</taxon>
        <taxon>Glomerellaceae</taxon>
        <taxon>Colletotrichum</taxon>
        <taxon>Colletotrichum graminicola species complex</taxon>
    </lineage>
</organism>
<proteinExistence type="predicted"/>
<sequence length="123" mass="13636">MPTPLDNAMRSRSAVLGEYGLMVAREVMGAHCVTAFGGLVTAAAVWAIYGGDMFPAAPDPTGNPENWTREEMRRWLAAVRAESLQVHLGLRSQLSQRNLFPNDNDTREELLARVLANMRAPRR</sequence>
<name>A0AAD9HJY9_9PEZI</name>